<dbReference type="AlphaFoldDB" id="A0A7X0VVN9"/>
<protein>
    <submittedName>
        <fullName evidence="1">DUF1572 family protein</fullName>
    </submittedName>
</protein>
<accession>A0A7X0VVN9</accession>
<gene>
    <name evidence="1" type="ORF">H7C18_15645</name>
</gene>
<reference evidence="1 2" key="1">
    <citation type="submission" date="2020-08" db="EMBL/GenBank/DDBJ databases">
        <title>Cohnella phylogeny.</title>
        <authorList>
            <person name="Dunlap C."/>
        </authorList>
    </citation>
    <scope>NUCLEOTIDE SEQUENCE [LARGE SCALE GENOMIC DNA]</scope>
    <source>
        <strain evidence="1 2">CBP 2801</strain>
    </source>
</reference>
<proteinExistence type="predicted"/>
<keyword evidence="2" id="KW-1185">Reference proteome</keyword>
<sequence>MSCKYEIIEPGIYVIDLIKKWPDEKFDEIQIVRGKERSNLDLLHQCAAHYSEHMGQIFYIAKQCLKNDYQSTSL</sequence>
<dbReference type="Proteomes" id="UP000564644">
    <property type="component" value="Unassembled WGS sequence"/>
</dbReference>
<name>A0A7X0VVN9_9BACL</name>
<dbReference type="InterPro" id="IPR011466">
    <property type="entry name" value="DUF1572"/>
</dbReference>
<dbReference type="SUPFAM" id="SSF109854">
    <property type="entry name" value="DinB/YfiT-like putative metalloenzymes"/>
    <property type="match status" value="1"/>
</dbReference>
<dbReference type="Pfam" id="PF07609">
    <property type="entry name" value="DUF1572"/>
    <property type="match status" value="1"/>
</dbReference>
<dbReference type="EMBL" id="JACJVO010000019">
    <property type="protein sequence ID" value="MBB6732354.1"/>
    <property type="molecule type" value="Genomic_DNA"/>
</dbReference>
<comment type="caution">
    <text evidence="1">The sequence shown here is derived from an EMBL/GenBank/DDBJ whole genome shotgun (WGS) entry which is preliminary data.</text>
</comment>
<evidence type="ECO:0000313" key="1">
    <source>
        <dbReference type="EMBL" id="MBB6732354.1"/>
    </source>
</evidence>
<organism evidence="1 2">
    <name type="scientific">Cohnella zeiphila</name>
    <dbReference type="NCBI Taxonomy" id="2761120"/>
    <lineage>
        <taxon>Bacteria</taxon>
        <taxon>Bacillati</taxon>
        <taxon>Bacillota</taxon>
        <taxon>Bacilli</taxon>
        <taxon>Bacillales</taxon>
        <taxon>Paenibacillaceae</taxon>
        <taxon>Cohnella</taxon>
    </lineage>
</organism>
<dbReference type="Gene3D" id="1.20.120.450">
    <property type="entry name" value="dinb family like domain"/>
    <property type="match status" value="1"/>
</dbReference>
<dbReference type="InterPro" id="IPR034660">
    <property type="entry name" value="DinB/YfiT-like"/>
</dbReference>
<evidence type="ECO:0000313" key="2">
    <source>
        <dbReference type="Proteomes" id="UP000564644"/>
    </source>
</evidence>